<feature type="compositionally biased region" description="Polar residues" evidence="1">
    <location>
        <begin position="15"/>
        <end position="31"/>
    </location>
</feature>
<feature type="transmembrane region" description="Helical" evidence="2">
    <location>
        <begin position="152"/>
        <end position="169"/>
    </location>
</feature>
<feature type="transmembrane region" description="Helical" evidence="2">
    <location>
        <begin position="101"/>
        <end position="121"/>
    </location>
</feature>
<keyword evidence="2" id="KW-1133">Transmembrane helix</keyword>
<evidence type="ECO:0000313" key="4">
    <source>
        <dbReference type="Proteomes" id="UP000032360"/>
    </source>
</evidence>
<dbReference type="STRING" id="1280514.AXFE_12770"/>
<organism evidence="3 4">
    <name type="scientific">Acidithrix ferrooxidans</name>
    <dbReference type="NCBI Taxonomy" id="1280514"/>
    <lineage>
        <taxon>Bacteria</taxon>
        <taxon>Bacillati</taxon>
        <taxon>Actinomycetota</taxon>
        <taxon>Acidimicrobiia</taxon>
        <taxon>Acidimicrobiales</taxon>
        <taxon>Acidimicrobiaceae</taxon>
        <taxon>Acidithrix</taxon>
    </lineage>
</organism>
<accession>A0A0D8HIG3</accession>
<feature type="transmembrane region" description="Helical" evidence="2">
    <location>
        <begin position="251"/>
        <end position="275"/>
    </location>
</feature>
<name>A0A0D8HIG3_9ACTN</name>
<dbReference type="OrthoDB" id="5240474at2"/>
<feature type="transmembrane region" description="Helical" evidence="2">
    <location>
        <begin position="324"/>
        <end position="341"/>
    </location>
</feature>
<dbReference type="EMBL" id="JXYS01000029">
    <property type="protein sequence ID" value="KJF17780.1"/>
    <property type="molecule type" value="Genomic_DNA"/>
</dbReference>
<evidence type="ECO:0000313" key="3">
    <source>
        <dbReference type="EMBL" id="KJF17780.1"/>
    </source>
</evidence>
<feature type="region of interest" description="Disordered" evidence="1">
    <location>
        <begin position="1"/>
        <end position="31"/>
    </location>
</feature>
<feature type="transmembrane region" description="Helical" evidence="2">
    <location>
        <begin position="218"/>
        <end position="244"/>
    </location>
</feature>
<feature type="transmembrane region" description="Helical" evidence="2">
    <location>
        <begin position="300"/>
        <end position="317"/>
    </location>
</feature>
<feature type="transmembrane region" description="Helical" evidence="2">
    <location>
        <begin position="181"/>
        <end position="206"/>
    </location>
</feature>
<evidence type="ECO:0000256" key="2">
    <source>
        <dbReference type="SAM" id="Phobius"/>
    </source>
</evidence>
<reference evidence="3 4" key="1">
    <citation type="submission" date="2015-01" db="EMBL/GenBank/DDBJ databases">
        <title>Draft genome of the acidophilic iron oxidizer Acidithrix ferrooxidans strain Py-F3.</title>
        <authorList>
            <person name="Poehlein A."/>
            <person name="Eisen S."/>
            <person name="Schloemann M."/>
            <person name="Johnson B.D."/>
            <person name="Daniel R."/>
            <person name="Muehling M."/>
        </authorList>
    </citation>
    <scope>NUCLEOTIDE SEQUENCE [LARGE SCALE GENOMIC DNA]</scope>
    <source>
        <strain evidence="3 4">Py-F3</strain>
    </source>
</reference>
<feature type="transmembrane region" description="Helical" evidence="2">
    <location>
        <begin position="37"/>
        <end position="55"/>
    </location>
</feature>
<feature type="transmembrane region" description="Helical" evidence="2">
    <location>
        <begin position="353"/>
        <end position="378"/>
    </location>
</feature>
<protein>
    <recommendedName>
        <fullName evidence="5">Membrane protein 6-pyruvoyl-tetrahydropterin synthase-related domain-containing protein</fullName>
    </recommendedName>
</protein>
<dbReference type="PATRIC" id="fig|1280514.3.peg.1662"/>
<comment type="caution">
    <text evidence="3">The sequence shown here is derived from an EMBL/GenBank/DDBJ whole genome shotgun (WGS) entry which is preliminary data.</text>
</comment>
<gene>
    <name evidence="3" type="ORF">AXFE_12770</name>
</gene>
<keyword evidence="2" id="KW-0472">Membrane</keyword>
<feature type="transmembrane region" description="Helical" evidence="2">
    <location>
        <begin position="128"/>
        <end position="146"/>
    </location>
</feature>
<keyword evidence="2" id="KW-0812">Transmembrane</keyword>
<dbReference type="AlphaFoldDB" id="A0A0D8HIG3"/>
<dbReference type="RefSeq" id="WP_052605030.1">
    <property type="nucleotide sequence ID" value="NZ_JXYS01000029.1"/>
</dbReference>
<proteinExistence type="predicted"/>
<feature type="transmembrane region" description="Helical" evidence="2">
    <location>
        <begin position="448"/>
        <end position="471"/>
    </location>
</feature>
<keyword evidence="4" id="KW-1185">Reference proteome</keyword>
<evidence type="ECO:0000256" key="1">
    <source>
        <dbReference type="SAM" id="MobiDB-lite"/>
    </source>
</evidence>
<dbReference type="Proteomes" id="UP000032360">
    <property type="component" value="Unassembled WGS sequence"/>
</dbReference>
<evidence type="ECO:0008006" key="5">
    <source>
        <dbReference type="Google" id="ProtNLM"/>
    </source>
</evidence>
<sequence length="815" mass="88278">MFVETDLNADGTDGTDVSPQNSAEPPSEGRSSSFERILTYFIVASTVVFLIWQYHPSLLFSNTTTTGGDTGAHFSVPYFYIHHILNHFRLTGWSSSWYAGYPLYVFYFPLPGIITAILSFILPYGVAFKLTTAIGPLTLPIAIYYFARSMKVGYLLSGLTSIMAVAYLFDRSFTIDGGNIASTLAGEYSFAISLSLCFFAVAVLLVDPGSTKRRVASGILLSATLLAHIIPAAFAVAILIFLAVIRRKRNLVLGATISILIMIGLSAIWEIPLIVNYSFSTSMGWSRITTYAVSLFPSELRVYIALAVIGFVASLFLKIEIGGLFGTVAVTSAIAFVFFPLKAVYNGRVLPFYVLAIYILAAIGVYVIVELLAALFGWRKTIFLQLLPGVRSSIGSSIGLQIPTAARYGAPTGSQDSSGGILSDYIAPAQSMARATAKAQVASIRRALYVLSSVSILAVVLLQLVGSPPWFPIKVTPSFVPSWIKWNYTGYEAKVGFSEYRALMLEMKSVGAKYGCGRAMWEYNSNQNDFGTPMALMLLPYWTNNCIDSMEGLFFESSATTPYHFLNQSELSAAPSEAMAGLPYSGINVGLGVQHLQLLGVRYYMAFSPALKIAANENPNLKLIATLPAISPTSTTPVLTETWNIYEVSHSQIVTPLTQAPVVMTGVTNAQSSWLPPALLYYQNPSEYSVVRLASGPAGLLRVPANKTVTKTSPLPSVVVSNLKVTNSTVSFNVSRPGVPVIIKESYFPNFKVSGGLGPYRAAPNEMVVYPTSSHVTVSYQNSAADNLGTIISLITLVLALIAVERKRILAIFRS</sequence>